<dbReference type="Pfam" id="PF04130">
    <property type="entry name" value="GCP_C_terminal"/>
    <property type="match status" value="1"/>
</dbReference>
<evidence type="ECO:0000256" key="4">
    <source>
        <dbReference type="ARBA" id="ARBA00023212"/>
    </source>
</evidence>
<reference evidence="9 10" key="1">
    <citation type="journal article" date="2024" name="Commun. Biol.">
        <title>Comparative genomic analysis of thermophilic fungi reveals convergent evolutionary adaptations and gene losses.</title>
        <authorList>
            <person name="Steindorff A.S."/>
            <person name="Aguilar-Pontes M.V."/>
            <person name="Robinson A.J."/>
            <person name="Andreopoulos B."/>
            <person name="LaButti K."/>
            <person name="Kuo A."/>
            <person name="Mondo S."/>
            <person name="Riley R."/>
            <person name="Otillar R."/>
            <person name="Haridas S."/>
            <person name="Lipzen A."/>
            <person name="Grimwood J."/>
            <person name="Schmutz J."/>
            <person name="Clum A."/>
            <person name="Reid I.D."/>
            <person name="Moisan M.C."/>
            <person name="Butler G."/>
            <person name="Nguyen T.T.M."/>
            <person name="Dewar K."/>
            <person name="Conant G."/>
            <person name="Drula E."/>
            <person name="Henrissat B."/>
            <person name="Hansel C."/>
            <person name="Singer S."/>
            <person name="Hutchinson M.I."/>
            <person name="de Vries R.P."/>
            <person name="Natvig D.O."/>
            <person name="Powell A.J."/>
            <person name="Tsang A."/>
            <person name="Grigoriev I.V."/>
        </authorList>
    </citation>
    <scope>NUCLEOTIDE SEQUENCE [LARGE SCALE GENOMIC DNA]</scope>
    <source>
        <strain evidence="9 10">CBS 620.91</strain>
    </source>
</reference>
<protein>
    <recommendedName>
        <fullName evidence="5">Spindle pole body component</fullName>
    </recommendedName>
</protein>
<organism evidence="9 10">
    <name type="scientific">Humicola insolens</name>
    <name type="common">Soft-rot fungus</name>
    <dbReference type="NCBI Taxonomy" id="85995"/>
    <lineage>
        <taxon>Eukaryota</taxon>
        <taxon>Fungi</taxon>
        <taxon>Dikarya</taxon>
        <taxon>Ascomycota</taxon>
        <taxon>Pezizomycotina</taxon>
        <taxon>Sordariomycetes</taxon>
        <taxon>Sordariomycetidae</taxon>
        <taxon>Sordariales</taxon>
        <taxon>Chaetomiaceae</taxon>
        <taxon>Mycothermus</taxon>
    </lineage>
</organism>
<feature type="region of interest" description="Disordered" evidence="6">
    <location>
        <begin position="699"/>
        <end position="732"/>
    </location>
</feature>
<dbReference type="PANTHER" id="PTHR19302:SF70">
    <property type="entry name" value="GAMMA-TUBULIN COMPLEX COMPONENT 6"/>
    <property type="match status" value="1"/>
</dbReference>
<keyword evidence="3 5" id="KW-0493">Microtubule</keyword>
<evidence type="ECO:0000259" key="7">
    <source>
        <dbReference type="Pfam" id="PF04130"/>
    </source>
</evidence>
<proteinExistence type="inferred from homology"/>
<dbReference type="EMBL" id="JAZGSY010000475">
    <property type="protein sequence ID" value="KAL1836040.1"/>
    <property type="molecule type" value="Genomic_DNA"/>
</dbReference>
<dbReference type="InterPro" id="IPR007259">
    <property type="entry name" value="GCP"/>
</dbReference>
<evidence type="ECO:0000259" key="8">
    <source>
        <dbReference type="Pfam" id="PF17681"/>
    </source>
</evidence>
<evidence type="ECO:0000256" key="6">
    <source>
        <dbReference type="SAM" id="MobiDB-lite"/>
    </source>
</evidence>
<dbReference type="InterPro" id="IPR040457">
    <property type="entry name" value="GCP_C"/>
</dbReference>
<evidence type="ECO:0000313" key="9">
    <source>
        <dbReference type="EMBL" id="KAL1836040.1"/>
    </source>
</evidence>
<feature type="domain" description="Gamma tubulin complex component C-terminal" evidence="7">
    <location>
        <begin position="620"/>
        <end position="990"/>
    </location>
</feature>
<accession>A0ABR3V2P0</accession>
<gene>
    <name evidence="9" type="ORF">VTJ49DRAFT_5636</name>
</gene>
<dbReference type="Proteomes" id="UP001583172">
    <property type="component" value="Unassembled WGS sequence"/>
</dbReference>
<keyword evidence="2 5" id="KW-0963">Cytoplasm</keyword>
<name>A0ABR3V2P0_HUMIN</name>
<evidence type="ECO:0000313" key="10">
    <source>
        <dbReference type="Proteomes" id="UP001583172"/>
    </source>
</evidence>
<evidence type="ECO:0000256" key="5">
    <source>
        <dbReference type="RuleBase" id="RU363050"/>
    </source>
</evidence>
<feature type="domain" description="Gamma tubulin complex component protein N-terminal" evidence="8">
    <location>
        <begin position="208"/>
        <end position="615"/>
    </location>
</feature>
<keyword evidence="10" id="KW-1185">Reference proteome</keyword>
<dbReference type="InterPro" id="IPR042241">
    <property type="entry name" value="GCP_C_sf"/>
</dbReference>
<evidence type="ECO:0000256" key="2">
    <source>
        <dbReference type="ARBA" id="ARBA00022490"/>
    </source>
</evidence>
<evidence type="ECO:0000256" key="3">
    <source>
        <dbReference type="ARBA" id="ARBA00022701"/>
    </source>
</evidence>
<dbReference type="InterPro" id="IPR041470">
    <property type="entry name" value="GCP_N"/>
</dbReference>
<evidence type="ECO:0000256" key="1">
    <source>
        <dbReference type="ARBA" id="ARBA00010337"/>
    </source>
</evidence>
<sequence length="996" mass="110635">MADEEDPSQLFAIPDLWRPSSWLNQTFTEANKGTATPNPLFTLNSTPIAAKANFGESHGLLTFTDIKAPDRPPDDGDGNEFFKLPSLLRELASQTEIEPVDIEARPFVDDDQQRPVSAAEVSLCSSDGIVDGENDDVDFWLFSEIESTKPGPQLCTWEAFEQPDQDHRSVPLFLSEAGPTAFDALLATNQAASGEPDILSSALYCTCLLNLALGRSSLLYSWDADKNSFVKTSPGLRISGLSLDLVGAVDTLCLSCGNSARHLQAFAEKTYSAAATPTRVALARAVARLVDAVRSELSTRGRHVQSLLQLQSIVQPVQSILSYFRGFVKRLSQQKSDETLLSCLFQEAEASEYRSEIIKECTREVLRILSRPWIDSVEEWIGLKPEEGFALDKKGPGKGFVRVADKVWIDDQGFELEEADYFLDEDKLPVFISEDMGQAIFETGRNLRFLREHHPEHALSRPDVVTRAGPPKLEWEFEWEAISKLEAKANQYQEELARAIEGLSSTSVRAKATPALAPKKRKYSAAGLECFGKDEAQVEARLLASIDQLNRPLEDPAPQDELTRLLKSHLYRTEDLHQESTSLSPHWTLVPFLSFGPVIEAQSRLISRECMRLLFSAHHLRTHIDLLRQYFLLGNGLFCSRLAHALFDPDLSSAERRSGVALGGSGAMGLRLAGRRTWPPASSELRLALMGVLSECYQPPPSTSSSSVRVATADGGPPLRAGHTRTSSSHPDLPGDLSFAVRDLIPEEIDRCIDPDSLEALDFLRLSYRPPAALRAVLAPSTLLRYDRVFRLLLRILRMLYVADELLVRRHSTAGGEGESNASMRLRIEARHFVKQVAAHFFEAGIAAPWRRFEEWLEQVQEEVAASREDGGSHHSPDSVRERQERALDEMMSVLLLRKRQAPVMTLLEDIFGVVLRFAKGLRLRSVEGGETPEELYRTFRKKVDVFVTVCKGLGEKMAASSSASASLESDRGGSCVEQLLVRLDMVGFYGKVTMI</sequence>
<dbReference type="PANTHER" id="PTHR19302">
    <property type="entry name" value="GAMMA TUBULIN COMPLEX PROTEIN"/>
    <property type="match status" value="1"/>
</dbReference>
<comment type="caution">
    <text evidence="9">The sequence shown here is derived from an EMBL/GenBank/DDBJ whole genome shotgun (WGS) entry which is preliminary data.</text>
</comment>
<dbReference type="Pfam" id="PF17681">
    <property type="entry name" value="GCP_N_terminal"/>
    <property type="match status" value="1"/>
</dbReference>
<keyword evidence="4 5" id="KW-0206">Cytoskeleton</keyword>
<dbReference type="Gene3D" id="1.20.120.1900">
    <property type="entry name" value="Gamma-tubulin complex, C-terminal domain"/>
    <property type="match status" value="1"/>
</dbReference>
<comment type="subcellular location">
    <subcellularLocation>
        <location evidence="5">Cytoplasm</location>
        <location evidence="5">Cytoskeleton</location>
        <location evidence="5">Microtubule organizing center</location>
    </subcellularLocation>
</comment>
<comment type="similarity">
    <text evidence="1 5">Belongs to the TUBGCP family.</text>
</comment>